<feature type="chain" id="PRO_5009235236" evidence="2">
    <location>
        <begin position="25"/>
        <end position="249"/>
    </location>
</feature>
<feature type="signal peptide" evidence="2">
    <location>
        <begin position="1"/>
        <end position="24"/>
    </location>
</feature>
<evidence type="ECO:0000313" key="3">
    <source>
        <dbReference type="EMBL" id="SCU67608.1"/>
    </source>
</evidence>
<sequence>MLWIQICTFVVLSTCLLVPEVVNAWSYGELLPVSFHLRLKRTAAATDIPRGADDMIEVKETKNNQWLITRPLPPDNSPRFAINTRAHQPSTRLFEYATNATKQEGGSISDVAVRFQIERGLAKSTAWYPLMKTIIKKITTEKRKSKVEHSKEEHYLAGLNFHFGYQSGTFHKITSFRVEPTYSKVKNNDLELHYQWTEHRTYNPHIALCICSLVAVIAASSTLSLIFTKKTHLTKAFSKKEVRVKNHKQ</sequence>
<dbReference type="AlphaFoldDB" id="A0A1G4I6M9"/>
<name>A0A1G4I6M9_TRYEQ</name>
<keyword evidence="2" id="KW-0732">Signal</keyword>
<dbReference type="Proteomes" id="UP000195570">
    <property type="component" value="Unassembled WGS sequence"/>
</dbReference>
<protein>
    <submittedName>
        <fullName evidence="3">Uncharacterized protein</fullName>
    </submittedName>
</protein>
<dbReference type="EMBL" id="CZPT02000780">
    <property type="protein sequence ID" value="SCU67608.1"/>
    <property type="molecule type" value="Genomic_DNA"/>
</dbReference>
<accession>A0A1G4I6M9</accession>
<evidence type="ECO:0000256" key="1">
    <source>
        <dbReference type="SAM" id="Phobius"/>
    </source>
</evidence>
<keyword evidence="1" id="KW-0472">Membrane</keyword>
<keyword evidence="4" id="KW-1185">Reference proteome</keyword>
<dbReference type="RefSeq" id="XP_067078899.1">
    <property type="nucleotide sequence ID" value="XM_067222798.1"/>
</dbReference>
<evidence type="ECO:0000313" key="4">
    <source>
        <dbReference type="Proteomes" id="UP000195570"/>
    </source>
</evidence>
<evidence type="ECO:0000256" key="2">
    <source>
        <dbReference type="SAM" id="SignalP"/>
    </source>
</evidence>
<organism evidence="3 4">
    <name type="scientific">Trypanosoma equiperdum</name>
    <dbReference type="NCBI Taxonomy" id="5694"/>
    <lineage>
        <taxon>Eukaryota</taxon>
        <taxon>Discoba</taxon>
        <taxon>Euglenozoa</taxon>
        <taxon>Kinetoplastea</taxon>
        <taxon>Metakinetoplastina</taxon>
        <taxon>Trypanosomatida</taxon>
        <taxon>Trypanosomatidae</taxon>
        <taxon>Trypanosoma</taxon>
    </lineage>
</organism>
<keyword evidence="1" id="KW-0812">Transmembrane</keyword>
<proteinExistence type="predicted"/>
<comment type="caution">
    <text evidence="3">The sequence shown here is derived from an EMBL/GenBank/DDBJ whole genome shotgun (WGS) entry which is preliminary data.</text>
</comment>
<dbReference type="GeneID" id="92382240"/>
<reference evidence="3" key="1">
    <citation type="submission" date="2016-09" db="EMBL/GenBank/DDBJ databases">
        <authorList>
            <person name="Hebert L."/>
            <person name="Moumen B."/>
        </authorList>
    </citation>
    <scope>NUCLEOTIDE SEQUENCE [LARGE SCALE GENOMIC DNA]</scope>
    <source>
        <strain evidence="3">OVI</strain>
    </source>
</reference>
<dbReference type="VEuPathDB" id="TriTrypDB:TEOVI_000830600"/>
<gene>
    <name evidence="3" type="ORF">TEOVI_000830600</name>
</gene>
<keyword evidence="1" id="KW-1133">Transmembrane helix</keyword>
<feature type="transmembrane region" description="Helical" evidence="1">
    <location>
        <begin position="205"/>
        <end position="227"/>
    </location>
</feature>